<feature type="non-terminal residue" evidence="1">
    <location>
        <position position="186"/>
    </location>
</feature>
<dbReference type="EMBL" id="UINC01036066">
    <property type="protein sequence ID" value="SVB29465.1"/>
    <property type="molecule type" value="Genomic_DNA"/>
</dbReference>
<gene>
    <name evidence="1" type="ORF">METZ01_LOCUS182319</name>
</gene>
<accession>A0A382CTP3</accession>
<organism evidence="1">
    <name type="scientific">marine metagenome</name>
    <dbReference type="NCBI Taxonomy" id="408172"/>
    <lineage>
        <taxon>unclassified sequences</taxon>
        <taxon>metagenomes</taxon>
        <taxon>ecological metagenomes</taxon>
    </lineage>
</organism>
<sequence length="186" mass="21089">MAFWTDIEADYIPHFQEWHNCEHIPERISIPGFNVGRRYRGKGTAPNFLMFYETDTASVFASDAYLTRLNDPTPWTQDSLPHFKNACRNIYTLQAENGCPAPLEAPYIHTVRFNLDQGLDQPVDWLSSVKAYRTRLYAVDEAISNIMTSERQIYGGGPGQQKYLAMIEHATPLGDLTTPPGALDVF</sequence>
<dbReference type="AlphaFoldDB" id="A0A382CTP3"/>
<name>A0A382CTP3_9ZZZZ</name>
<proteinExistence type="predicted"/>
<protein>
    <submittedName>
        <fullName evidence="1">Uncharacterized protein</fullName>
    </submittedName>
</protein>
<reference evidence="1" key="1">
    <citation type="submission" date="2018-05" db="EMBL/GenBank/DDBJ databases">
        <authorList>
            <person name="Lanie J.A."/>
            <person name="Ng W.-L."/>
            <person name="Kazmierczak K.M."/>
            <person name="Andrzejewski T.M."/>
            <person name="Davidsen T.M."/>
            <person name="Wayne K.J."/>
            <person name="Tettelin H."/>
            <person name="Glass J.I."/>
            <person name="Rusch D."/>
            <person name="Podicherti R."/>
            <person name="Tsui H.-C.T."/>
            <person name="Winkler M.E."/>
        </authorList>
    </citation>
    <scope>NUCLEOTIDE SEQUENCE</scope>
</reference>
<evidence type="ECO:0000313" key="1">
    <source>
        <dbReference type="EMBL" id="SVB29465.1"/>
    </source>
</evidence>